<keyword evidence="2" id="KW-1185">Reference proteome</keyword>
<dbReference type="RefSeq" id="WP_283238000.1">
    <property type="nucleotide sequence ID" value="NZ_JASGBP010000001.1"/>
</dbReference>
<accession>A0ABT6XMM1</accession>
<gene>
    <name evidence="1" type="ORF">QHT84_02715</name>
</gene>
<sequence>MNLIENFKDLASDDRYIADLRDIVMNDTFYQPTESMFTIVPGIKGGQQVAAMKGFEYVTKKSAGCGGNGISPEFPAFEQKWNPTLQEVKIEYCYQDFEASFLQWGLNNGYDRKNLDGTALGLFIQDLVSKAMALDLQRIVLLADKDIAALNVLTDEATYAPFYNTIDKGLISTLVYLKTLPEFADAFVDLDANTGAMDDQLNLANGYAKDLYRKVVRRNYGFTGDLLLSSNELYLNYEDYLTDGVGPLQSNLDTVVNGLKNLRVSGQPITPIVHYDRWRAKDFVTGDPESIYLPHFALFTRKEYLQVGVDDTNSLTDIRMEYIGGSEEKFWIKANYMLDFKMTNPYAMKAAI</sequence>
<dbReference type="Proteomes" id="UP001230035">
    <property type="component" value="Unassembled WGS sequence"/>
</dbReference>
<evidence type="ECO:0008006" key="3">
    <source>
        <dbReference type="Google" id="ProtNLM"/>
    </source>
</evidence>
<protein>
    <recommendedName>
        <fullName evidence="3">Phage major capsid protein</fullName>
    </recommendedName>
</protein>
<comment type="caution">
    <text evidence="1">The sequence shown here is derived from an EMBL/GenBank/DDBJ whole genome shotgun (WGS) entry which is preliminary data.</text>
</comment>
<organism evidence="1 2">
    <name type="scientific">Flavobacterium sedimenticola</name>
    <dbReference type="NCBI Taxonomy" id="3043286"/>
    <lineage>
        <taxon>Bacteria</taxon>
        <taxon>Pseudomonadati</taxon>
        <taxon>Bacteroidota</taxon>
        <taxon>Flavobacteriia</taxon>
        <taxon>Flavobacteriales</taxon>
        <taxon>Flavobacteriaceae</taxon>
        <taxon>Flavobacterium</taxon>
    </lineage>
</organism>
<name>A0ABT6XMM1_9FLAO</name>
<reference evidence="1 2" key="1">
    <citation type="submission" date="2023-05" db="EMBL/GenBank/DDBJ databases">
        <title>Flavobacterium sedimenti sp. nov., isolated from the sediment.</title>
        <authorList>
            <person name="Wu N."/>
        </authorList>
    </citation>
    <scope>NUCLEOTIDE SEQUENCE [LARGE SCALE GENOMIC DNA]</scope>
    <source>
        <strain evidence="1 2">YZ-48</strain>
    </source>
</reference>
<dbReference type="EMBL" id="JASGBP010000001">
    <property type="protein sequence ID" value="MDI9256321.1"/>
    <property type="molecule type" value="Genomic_DNA"/>
</dbReference>
<evidence type="ECO:0000313" key="2">
    <source>
        <dbReference type="Proteomes" id="UP001230035"/>
    </source>
</evidence>
<proteinExistence type="predicted"/>
<evidence type="ECO:0000313" key="1">
    <source>
        <dbReference type="EMBL" id="MDI9256321.1"/>
    </source>
</evidence>